<dbReference type="Proteomes" id="UP000299102">
    <property type="component" value="Unassembled WGS sequence"/>
</dbReference>
<reference evidence="2 3" key="1">
    <citation type="journal article" date="2019" name="Commun. Biol.">
        <title>The bagworm genome reveals a unique fibroin gene that provides high tensile strength.</title>
        <authorList>
            <person name="Kono N."/>
            <person name="Nakamura H."/>
            <person name="Ohtoshi R."/>
            <person name="Tomita M."/>
            <person name="Numata K."/>
            <person name="Arakawa K."/>
        </authorList>
    </citation>
    <scope>NUCLEOTIDE SEQUENCE [LARGE SCALE GENOMIC DNA]</scope>
</reference>
<evidence type="ECO:0000313" key="2">
    <source>
        <dbReference type="EMBL" id="GBP37712.1"/>
    </source>
</evidence>
<name>A0A4C1VH96_EUMVA</name>
<accession>A0A4C1VH96</accession>
<dbReference type="AlphaFoldDB" id="A0A4C1VH96"/>
<comment type="caution">
    <text evidence="2">The sequence shown here is derived from an EMBL/GenBank/DDBJ whole genome shotgun (WGS) entry which is preliminary data.</text>
</comment>
<organism evidence="2 3">
    <name type="scientific">Eumeta variegata</name>
    <name type="common">Bagworm moth</name>
    <name type="synonym">Eumeta japonica</name>
    <dbReference type="NCBI Taxonomy" id="151549"/>
    <lineage>
        <taxon>Eukaryota</taxon>
        <taxon>Metazoa</taxon>
        <taxon>Ecdysozoa</taxon>
        <taxon>Arthropoda</taxon>
        <taxon>Hexapoda</taxon>
        <taxon>Insecta</taxon>
        <taxon>Pterygota</taxon>
        <taxon>Neoptera</taxon>
        <taxon>Endopterygota</taxon>
        <taxon>Lepidoptera</taxon>
        <taxon>Glossata</taxon>
        <taxon>Ditrysia</taxon>
        <taxon>Tineoidea</taxon>
        <taxon>Psychidae</taxon>
        <taxon>Oiketicinae</taxon>
        <taxon>Eumeta</taxon>
    </lineage>
</organism>
<evidence type="ECO:0000256" key="1">
    <source>
        <dbReference type="SAM" id="MobiDB-lite"/>
    </source>
</evidence>
<feature type="region of interest" description="Disordered" evidence="1">
    <location>
        <begin position="126"/>
        <end position="161"/>
    </location>
</feature>
<feature type="compositionally biased region" description="Polar residues" evidence="1">
    <location>
        <begin position="1"/>
        <end position="22"/>
    </location>
</feature>
<proteinExistence type="predicted"/>
<keyword evidence="3" id="KW-1185">Reference proteome</keyword>
<gene>
    <name evidence="2" type="ORF">EVAR_23761_1</name>
</gene>
<feature type="region of interest" description="Disordered" evidence="1">
    <location>
        <begin position="1"/>
        <end position="25"/>
    </location>
</feature>
<protein>
    <submittedName>
        <fullName evidence="2">Uncharacterized protein</fullName>
    </submittedName>
</protein>
<sequence length="194" mass="21935">MVNTEATIPPQTLKTQLSPQSRSMRKSSRLWTDQARLWFAQFEAVVINQRLPDIACYNLTATTPTTREALPDAPYETSTGRRSSIPLHPFHSIHSNPLSGHQPYVDEISVSMVIKRMGRTQPVGMKLTDSAPDPARPHAAEGTTRTAVNNRDQRNGNRDVVEPQRIRLASFYHLRFRDKARKCATVQLDTETEN</sequence>
<dbReference type="EMBL" id="BGZK01000337">
    <property type="protein sequence ID" value="GBP37712.1"/>
    <property type="molecule type" value="Genomic_DNA"/>
</dbReference>
<feature type="compositionally biased region" description="Basic and acidic residues" evidence="1">
    <location>
        <begin position="151"/>
        <end position="161"/>
    </location>
</feature>
<evidence type="ECO:0000313" key="3">
    <source>
        <dbReference type="Proteomes" id="UP000299102"/>
    </source>
</evidence>